<reference evidence="1" key="1">
    <citation type="journal article" date="2014" name="Front. Microbiol.">
        <title>High frequency of phylogenetically diverse reductive dehalogenase-homologous genes in deep subseafloor sedimentary metagenomes.</title>
        <authorList>
            <person name="Kawai M."/>
            <person name="Futagami T."/>
            <person name="Toyoda A."/>
            <person name="Takaki Y."/>
            <person name="Nishi S."/>
            <person name="Hori S."/>
            <person name="Arai W."/>
            <person name="Tsubouchi T."/>
            <person name="Morono Y."/>
            <person name="Uchiyama I."/>
            <person name="Ito T."/>
            <person name="Fujiyama A."/>
            <person name="Inagaki F."/>
            <person name="Takami H."/>
        </authorList>
    </citation>
    <scope>NUCLEOTIDE SEQUENCE</scope>
    <source>
        <strain evidence="1">Expedition CK06-06</strain>
    </source>
</reference>
<dbReference type="AlphaFoldDB" id="X1Q471"/>
<evidence type="ECO:0000313" key="1">
    <source>
        <dbReference type="EMBL" id="GAI63008.1"/>
    </source>
</evidence>
<accession>X1Q471</accession>
<gene>
    <name evidence="1" type="ORF">S12H4_01633</name>
</gene>
<dbReference type="EMBL" id="BARW01000340">
    <property type="protein sequence ID" value="GAI63008.1"/>
    <property type="molecule type" value="Genomic_DNA"/>
</dbReference>
<name>X1Q471_9ZZZZ</name>
<organism evidence="1">
    <name type="scientific">marine sediment metagenome</name>
    <dbReference type="NCBI Taxonomy" id="412755"/>
    <lineage>
        <taxon>unclassified sequences</taxon>
        <taxon>metagenomes</taxon>
        <taxon>ecological metagenomes</taxon>
    </lineage>
</organism>
<sequence length="265" mass="29439">MTMPPAPPEEITEEVPLPVTYAEYNVRRYPLDTARAAPGERIDLPGDSLTAYTNGTLAGCYIRLESPSADAIPLNEFNPYRYTKGWTRFYLETPAQAGKYLRLHIGREASAEAGVQITAVAPKPIFYTIVTAKDTHFTEALTTGNKEDENLTGLLGSKIRILDIAIQADQKLNFWLMFWRKDTFNNIDLDVDAFIGMVQLDLATFGKQVGGAGQYYMSLEDANLDYEDEDGTNELHVSLYNADAVAKNAGDTGQVVCFLKYELRG</sequence>
<proteinExistence type="predicted"/>
<comment type="caution">
    <text evidence="1">The sequence shown here is derived from an EMBL/GenBank/DDBJ whole genome shotgun (WGS) entry which is preliminary data.</text>
</comment>
<protein>
    <submittedName>
        <fullName evidence="1">Uncharacterized protein</fullName>
    </submittedName>
</protein>